<comment type="caution">
    <text evidence="2">The sequence shown here is derived from an EMBL/GenBank/DDBJ whole genome shotgun (WGS) entry which is preliminary data.</text>
</comment>
<proteinExistence type="predicted"/>
<dbReference type="Proteomes" id="UP000054995">
    <property type="component" value="Unassembled WGS sequence"/>
</dbReference>
<feature type="transmembrane region" description="Helical" evidence="1">
    <location>
        <begin position="26"/>
        <end position="47"/>
    </location>
</feature>
<reference evidence="2 3" key="1">
    <citation type="submission" date="2015-01" db="EMBL/GenBank/DDBJ databases">
        <title>Evolution of Trichinella species and genotypes.</title>
        <authorList>
            <person name="Korhonen P.K."/>
            <person name="Edoardo P."/>
            <person name="Giuseppe L.R."/>
            <person name="Gasser R.B."/>
        </authorList>
    </citation>
    <scope>NUCLEOTIDE SEQUENCE [LARGE SCALE GENOMIC DNA]</scope>
    <source>
        <strain evidence="2">ISS470</strain>
    </source>
</reference>
<accession>A0A0V1FT10</accession>
<keyword evidence="1" id="KW-1133">Transmembrane helix</keyword>
<organism evidence="2 3">
    <name type="scientific">Trichinella pseudospiralis</name>
    <name type="common">Parasitic roundworm</name>
    <dbReference type="NCBI Taxonomy" id="6337"/>
    <lineage>
        <taxon>Eukaryota</taxon>
        <taxon>Metazoa</taxon>
        <taxon>Ecdysozoa</taxon>
        <taxon>Nematoda</taxon>
        <taxon>Enoplea</taxon>
        <taxon>Dorylaimia</taxon>
        <taxon>Trichinellida</taxon>
        <taxon>Trichinellidae</taxon>
        <taxon>Trichinella</taxon>
    </lineage>
</organism>
<dbReference type="AlphaFoldDB" id="A0A0V1FT10"/>
<protein>
    <submittedName>
        <fullName evidence="2">Uncharacterized protein</fullName>
    </submittedName>
</protein>
<name>A0A0V1FT10_TRIPS</name>
<evidence type="ECO:0000313" key="3">
    <source>
        <dbReference type="Proteomes" id="UP000054995"/>
    </source>
</evidence>
<sequence>MIIFTKFFELNIIDQSFISIELDVNILIIMPISCYSDVVALNLAFCIKKCIQKQMHNERNELR</sequence>
<keyword evidence="1" id="KW-0812">Transmembrane</keyword>
<keyword evidence="3" id="KW-1185">Reference proteome</keyword>
<evidence type="ECO:0000256" key="1">
    <source>
        <dbReference type="SAM" id="Phobius"/>
    </source>
</evidence>
<evidence type="ECO:0000313" key="2">
    <source>
        <dbReference type="EMBL" id="KRY89113.1"/>
    </source>
</evidence>
<gene>
    <name evidence="2" type="ORF">T4D_15817</name>
</gene>
<keyword evidence="1" id="KW-0472">Membrane</keyword>
<dbReference type="EMBL" id="JYDT01000035">
    <property type="protein sequence ID" value="KRY89113.1"/>
    <property type="molecule type" value="Genomic_DNA"/>
</dbReference>